<keyword evidence="3 11" id="KW-0808">Transferase</keyword>
<dbReference type="GO" id="GO:0016747">
    <property type="term" value="F:acyltransferase activity, transferring groups other than amino-acyl groups"/>
    <property type="evidence" value="ECO:0007669"/>
    <property type="project" value="InterPro"/>
</dbReference>
<comment type="subcellular location">
    <subcellularLocation>
        <location evidence="1">Cell membrane</location>
        <topology evidence="1">Multi-pass membrane protein</topology>
    </subcellularLocation>
</comment>
<protein>
    <submittedName>
        <fullName evidence="11">Peptidoglycan/LPS O-acetylase OafA/YrhL, contains acyltransferase and SGNH-hydrolase domains</fullName>
    </submittedName>
</protein>
<feature type="transmembrane region" description="Helical" evidence="8">
    <location>
        <begin position="141"/>
        <end position="158"/>
    </location>
</feature>
<keyword evidence="5 8" id="KW-1133">Transmembrane helix</keyword>
<feature type="transmembrane region" description="Helical" evidence="8">
    <location>
        <begin position="339"/>
        <end position="357"/>
    </location>
</feature>
<sequence>MKFRYDIGYLRGIAVLAVFFYHFRIPFFDGGFIGVDIFFVISGFLMTKIIFSSYENGKFSYLDFIRKRIVRIVPPLIVVSLFILLISIFFFFENQLIENIKQIIASLTFTSNFYYYFNQDYFATTAQYNIFLHSWSLSVEWQFYLLFPVFIIILKTIFKDNARQLLFSYLGITIISFLLCIYASNGYKTINFYMFPTRAWEMLLGGILIFFEKESGKIPVVLKNFLFLISTAILITSIMYLNEETTWPSIYTVIPTFATAGIIFLNVEPKFLKNKIIQYCGNISYSLYLWHWPIFVLIHSYNLTDTNYKIIGLLVSIIFAILSYEFIERKRRLSKLPVLGLSYVTVLIFSFAAIFLANNNSLENIRFIDNKFKNLLVYDIENHFKSNGCFITITSEEKVYDYQNCLKIIPEKQNILLIGDSHAAQYSKSIRKKLSPNQNLLEVSAGFTFPFVPTKGEPQPAELMEKTLTEFIPKNAENIDLILISIHLPMRNYLNYTEEELVQNLKELASKLASLNLNFYFIGQTESYSVDYGRICLGKEISDQVIEEKYVDKETEELKELMKGAIPKDRYIDLYDLNGLKKLDQSTNTPYMFDSNHLTELGADQIIDLLKSRKIL</sequence>
<gene>
    <name evidence="11" type="ORF">SAMN05421877_11423</name>
</gene>
<dbReference type="PANTHER" id="PTHR23028">
    <property type="entry name" value="ACETYLTRANSFERASE"/>
    <property type="match status" value="1"/>
</dbReference>
<proteinExistence type="predicted"/>
<evidence type="ECO:0000256" key="4">
    <source>
        <dbReference type="ARBA" id="ARBA00022692"/>
    </source>
</evidence>
<dbReference type="GO" id="GO:0009103">
    <property type="term" value="P:lipopolysaccharide biosynthetic process"/>
    <property type="evidence" value="ECO:0007669"/>
    <property type="project" value="TreeGrafter"/>
</dbReference>
<feature type="transmembrane region" description="Helical" evidence="8">
    <location>
        <begin position="279"/>
        <end position="298"/>
    </location>
</feature>
<keyword evidence="2" id="KW-1003">Cell membrane</keyword>
<dbReference type="Gene3D" id="3.40.50.1110">
    <property type="entry name" value="SGNH hydrolase"/>
    <property type="match status" value="1"/>
</dbReference>
<feature type="transmembrane region" description="Helical" evidence="8">
    <location>
        <begin position="7"/>
        <end position="25"/>
    </location>
</feature>
<reference evidence="12" key="1">
    <citation type="submission" date="2016-10" db="EMBL/GenBank/DDBJ databases">
        <authorList>
            <person name="Varghese N."/>
            <person name="Submissions S."/>
        </authorList>
    </citation>
    <scope>NUCLEOTIDE SEQUENCE [LARGE SCALE GENOMIC DNA]</scope>
    <source>
        <strain evidence="12">DSM 22361</strain>
    </source>
</reference>
<evidence type="ECO:0000256" key="5">
    <source>
        <dbReference type="ARBA" id="ARBA00022989"/>
    </source>
</evidence>
<feature type="transmembrane region" description="Helical" evidence="8">
    <location>
        <begin position="220"/>
        <end position="241"/>
    </location>
</feature>
<evidence type="ECO:0000256" key="6">
    <source>
        <dbReference type="ARBA" id="ARBA00023136"/>
    </source>
</evidence>
<feature type="domain" description="SGNH" evidence="10">
    <location>
        <begin position="410"/>
        <end position="610"/>
    </location>
</feature>
<evidence type="ECO:0000256" key="2">
    <source>
        <dbReference type="ARBA" id="ARBA00022475"/>
    </source>
</evidence>
<feature type="domain" description="Acyltransferase 3" evidence="9">
    <location>
        <begin position="5"/>
        <end position="322"/>
    </location>
</feature>
<keyword evidence="11" id="KW-0378">Hydrolase</keyword>
<feature type="transmembrane region" description="Helical" evidence="8">
    <location>
        <begin position="31"/>
        <end position="51"/>
    </location>
</feature>
<dbReference type="Pfam" id="PF01757">
    <property type="entry name" value="Acyl_transf_3"/>
    <property type="match status" value="1"/>
</dbReference>
<accession>A0A1H6C932</accession>
<keyword evidence="4 8" id="KW-0812">Transmembrane</keyword>
<evidence type="ECO:0000259" key="10">
    <source>
        <dbReference type="Pfam" id="PF19040"/>
    </source>
</evidence>
<dbReference type="InterPro" id="IPR043968">
    <property type="entry name" value="SGNH"/>
</dbReference>
<dbReference type="InterPro" id="IPR050879">
    <property type="entry name" value="Acyltransferase_3"/>
</dbReference>
<dbReference type="OrthoDB" id="290051at2"/>
<dbReference type="InterPro" id="IPR002656">
    <property type="entry name" value="Acyl_transf_3_dom"/>
</dbReference>
<keyword evidence="7 11" id="KW-0012">Acyltransferase</keyword>
<dbReference type="PANTHER" id="PTHR23028:SF53">
    <property type="entry name" value="ACYL_TRANSF_3 DOMAIN-CONTAINING PROTEIN"/>
    <property type="match status" value="1"/>
</dbReference>
<evidence type="ECO:0000256" key="8">
    <source>
        <dbReference type="SAM" id="Phobius"/>
    </source>
</evidence>
<feature type="transmembrane region" description="Helical" evidence="8">
    <location>
        <begin position="310"/>
        <end position="327"/>
    </location>
</feature>
<evidence type="ECO:0000313" key="11">
    <source>
        <dbReference type="EMBL" id="SEG69484.1"/>
    </source>
</evidence>
<dbReference type="GO" id="GO:0005886">
    <property type="term" value="C:plasma membrane"/>
    <property type="evidence" value="ECO:0007669"/>
    <property type="project" value="UniProtKB-SubCell"/>
</dbReference>
<dbReference type="Proteomes" id="UP000236731">
    <property type="component" value="Unassembled WGS sequence"/>
</dbReference>
<dbReference type="SUPFAM" id="SSF52266">
    <property type="entry name" value="SGNH hydrolase"/>
    <property type="match status" value="1"/>
</dbReference>
<evidence type="ECO:0000259" key="9">
    <source>
        <dbReference type="Pfam" id="PF01757"/>
    </source>
</evidence>
<feature type="transmembrane region" description="Helical" evidence="8">
    <location>
        <begin position="247"/>
        <end position="267"/>
    </location>
</feature>
<dbReference type="RefSeq" id="WP_103907638.1">
    <property type="nucleotide sequence ID" value="NZ_CP049246.1"/>
</dbReference>
<feature type="transmembrane region" description="Helical" evidence="8">
    <location>
        <begin position="190"/>
        <end position="211"/>
    </location>
</feature>
<dbReference type="AlphaFoldDB" id="A0A1H6C932"/>
<name>A0A1H6C932_9SPHI</name>
<evidence type="ECO:0000256" key="3">
    <source>
        <dbReference type="ARBA" id="ARBA00022679"/>
    </source>
</evidence>
<dbReference type="InterPro" id="IPR036514">
    <property type="entry name" value="SGNH_hydro_sf"/>
</dbReference>
<dbReference type="GO" id="GO:0016788">
    <property type="term" value="F:hydrolase activity, acting on ester bonds"/>
    <property type="evidence" value="ECO:0007669"/>
    <property type="project" value="UniProtKB-ARBA"/>
</dbReference>
<feature type="transmembrane region" description="Helical" evidence="8">
    <location>
        <begin position="165"/>
        <end position="184"/>
    </location>
</feature>
<evidence type="ECO:0000256" key="1">
    <source>
        <dbReference type="ARBA" id="ARBA00004651"/>
    </source>
</evidence>
<dbReference type="Pfam" id="PF19040">
    <property type="entry name" value="SGNH"/>
    <property type="match status" value="1"/>
</dbReference>
<dbReference type="EMBL" id="FNUT01000014">
    <property type="protein sequence ID" value="SEG69484.1"/>
    <property type="molecule type" value="Genomic_DNA"/>
</dbReference>
<keyword evidence="6 8" id="KW-0472">Membrane</keyword>
<evidence type="ECO:0000256" key="7">
    <source>
        <dbReference type="ARBA" id="ARBA00023315"/>
    </source>
</evidence>
<feature type="transmembrane region" description="Helical" evidence="8">
    <location>
        <begin position="72"/>
        <end position="92"/>
    </location>
</feature>
<keyword evidence="12" id="KW-1185">Reference proteome</keyword>
<evidence type="ECO:0000313" key="12">
    <source>
        <dbReference type="Proteomes" id="UP000236731"/>
    </source>
</evidence>
<organism evidence="11 12">
    <name type="scientific">Sphingobacterium lactis</name>
    <dbReference type="NCBI Taxonomy" id="797291"/>
    <lineage>
        <taxon>Bacteria</taxon>
        <taxon>Pseudomonadati</taxon>
        <taxon>Bacteroidota</taxon>
        <taxon>Sphingobacteriia</taxon>
        <taxon>Sphingobacteriales</taxon>
        <taxon>Sphingobacteriaceae</taxon>
        <taxon>Sphingobacterium</taxon>
    </lineage>
</organism>